<name>A0ABW8ACX4_9ACTN</name>
<dbReference type="SUPFAM" id="SSF46955">
    <property type="entry name" value="Putative DNA-binding domain"/>
    <property type="match status" value="1"/>
</dbReference>
<dbReference type="CDD" id="cd01109">
    <property type="entry name" value="HTH_YyaN"/>
    <property type="match status" value="1"/>
</dbReference>
<gene>
    <name evidence="3" type="ORF">ACIBP5_31985</name>
</gene>
<dbReference type="PROSITE" id="PS50937">
    <property type="entry name" value="HTH_MERR_2"/>
    <property type="match status" value="1"/>
</dbReference>
<evidence type="ECO:0000256" key="1">
    <source>
        <dbReference type="ARBA" id="ARBA00023125"/>
    </source>
</evidence>
<dbReference type="RefSeq" id="WP_397024877.1">
    <property type="nucleotide sequence ID" value="NZ_JBITMB010000009.1"/>
</dbReference>
<dbReference type="InterPro" id="IPR000551">
    <property type="entry name" value="MerR-type_HTH_dom"/>
</dbReference>
<evidence type="ECO:0000313" key="3">
    <source>
        <dbReference type="EMBL" id="MFI7444615.1"/>
    </source>
</evidence>
<evidence type="ECO:0000313" key="4">
    <source>
        <dbReference type="Proteomes" id="UP001612928"/>
    </source>
</evidence>
<reference evidence="3 4" key="1">
    <citation type="submission" date="2024-10" db="EMBL/GenBank/DDBJ databases">
        <title>The Natural Products Discovery Center: Release of the First 8490 Sequenced Strains for Exploring Actinobacteria Biosynthetic Diversity.</title>
        <authorList>
            <person name="Kalkreuter E."/>
            <person name="Kautsar S.A."/>
            <person name="Yang D."/>
            <person name="Bader C.D."/>
            <person name="Teijaro C.N."/>
            <person name="Fluegel L."/>
            <person name="Davis C.M."/>
            <person name="Simpson J.R."/>
            <person name="Lauterbach L."/>
            <person name="Steele A.D."/>
            <person name="Gui C."/>
            <person name="Meng S."/>
            <person name="Li G."/>
            <person name="Viehrig K."/>
            <person name="Ye F."/>
            <person name="Su P."/>
            <person name="Kiefer A.F."/>
            <person name="Nichols A."/>
            <person name="Cepeda A.J."/>
            <person name="Yan W."/>
            <person name="Fan B."/>
            <person name="Jiang Y."/>
            <person name="Adhikari A."/>
            <person name="Zheng C.-J."/>
            <person name="Schuster L."/>
            <person name="Cowan T.M."/>
            <person name="Smanski M.J."/>
            <person name="Chevrette M.G."/>
            <person name="De Carvalho L.P.S."/>
            <person name="Shen B."/>
        </authorList>
    </citation>
    <scope>NUCLEOTIDE SEQUENCE [LARGE SCALE GENOMIC DNA]</scope>
    <source>
        <strain evidence="3 4">NPDC049503</strain>
    </source>
</reference>
<dbReference type="InterPro" id="IPR009061">
    <property type="entry name" value="DNA-bd_dom_put_sf"/>
</dbReference>
<dbReference type="PANTHER" id="PTHR30204:SF98">
    <property type="entry name" value="HTH-TYPE TRANSCRIPTIONAL REGULATOR ADHR"/>
    <property type="match status" value="1"/>
</dbReference>
<dbReference type="EMBL" id="JBITMB010000009">
    <property type="protein sequence ID" value="MFI7444615.1"/>
    <property type="molecule type" value="Genomic_DNA"/>
</dbReference>
<comment type="caution">
    <text evidence="3">The sequence shown here is derived from an EMBL/GenBank/DDBJ whole genome shotgun (WGS) entry which is preliminary data.</text>
</comment>
<organism evidence="3 4">
    <name type="scientific">Nonomuraea indica</name>
    <dbReference type="NCBI Taxonomy" id="1581193"/>
    <lineage>
        <taxon>Bacteria</taxon>
        <taxon>Bacillati</taxon>
        <taxon>Actinomycetota</taxon>
        <taxon>Actinomycetes</taxon>
        <taxon>Streptosporangiales</taxon>
        <taxon>Streptosporangiaceae</taxon>
        <taxon>Nonomuraea</taxon>
    </lineage>
</organism>
<keyword evidence="4" id="KW-1185">Reference proteome</keyword>
<feature type="domain" description="HTH merR-type" evidence="2">
    <location>
        <begin position="7"/>
        <end position="77"/>
    </location>
</feature>
<dbReference type="Gene3D" id="1.10.1660.10">
    <property type="match status" value="1"/>
</dbReference>
<sequence length="146" mass="16265">MPSDTDGLSIGQVAERTGLSVHTLRFYEREGLLTRPVRRAAGGRRVYAEQDVEWLRVCVILRASGMPLPAIREYARLSAEGPGNESGRLELLRRHRETVNAQLELLGRSLDLIEFKVRVYEDILDHGHGCTLPAEPPRQESPAPAG</sequence>
<keyword evidence="1" id="KW-0238">DNA-binding</keyword>
<accession>A0ABW8ACX4</accession>
<dbReference type="PROSITE" id="PS00552">
    <property type="entry name" value="HTH_MERR_1"/>
    <property type="match status" value="1"/>
</dbReference>
<dbReference type="Pfam" id="PF13411">
    <property type="entry name" value="MerR_1"/>
    <property type="match status" value="1"/>
</dbReference>
<proteinExistence type="predicted"/>
<protein>
    <submittedName>
        <fullName evidence="3">MerR family transcriptional regulator</fullName>
    </submittedName>
</protein>
<dbReference type="PRINTS" id="PR00040">
    <property type="entry name" value="HTHMERR"/>
</dbReference>
<dbReference type="Proteomes" id="UP001612928">
    <property type="component" value="Unassembled WGS sequence"/>
</dbReference>
<evidence type="ECO:0000259" key="2">
    <source>
        <dbReference type="PROSITE" id="PS50937"/>
    </source>
</evidence>
<dbReference type="InterPro" id="IPR047057">
    <property type="entry name" value="MerR_fam"/>
</dbReference>
<dbReference type="PANTHER" id="PTHR30204">
    <property type="entry name" value="REDOX-CYCLING DRUG-SENSING TRANSCRIPTIONAL ACTIVATOR SOXR"/>
    <property type="match status" value="1"/>
</dbReference>
<dbReference type="SMART" id="SM00422">
    <property type="entry name" value="HTH_MERR"/>
    <property type="match status" value="1"/>
</dbReference>